<dbReference type="eggNOG" id="ENOG50348A1">
    <property type="taxonomic scope" value="Bacteria"/>
</dbReference>
<evidence type="ECO:0000313" key="1">
    <source>
        <dbReference type="EMBL" id="EAZ89793.1"/>
    </source>
</evidence>
<dbReference type="Proteomes" id="UP000003781">
    <property type="component" value="Unassembled WGS sequence"/>
</dbReference>
<evidence type="ECO:0008006" key="3">
    <source>
        <dbReference type="Google" id="ProtNLM"/>
    </source>
</evidence>
<name>A3IUV0_9CHRO</name>
<organism evidence="1 2">
    <name type="scientific">Crocosphaera chwakensis CCY0110</name>
    <dbReference type="NCBI Taxonomy" id="391612"/>
    <lineage>
        <taxon>Bacteria</taxon>
        <taxon>Bacillati</taxon>
        <taxon>Cyanobacteriota</taxon>
        <taxon>Cyanophyceae</taxon>
        <taxon>Oscillatoriophycideae</taxon>
        <taxon>Chroococcales</taxon>
        <taxon>Aphanothecaceae</taxon>
        <taxon>Crocosphaera</taxon>
        <taxon>Crocosphaera chwakensis</taxon>
    </lineage>
</organism>
<evidence type="ECO:0000313" key="2">
    <source>
        <dbReference type="Proteomes" id="UP000003781"/>
    </source>
</evidence>
<sequence>MDISVFVGKWVLIGSVFIKSELEFIGNQPDPNGVNNWLNNSTPQVLKKIESTEDLILIINPDGTFEEEKTGNPKVEWFDCEGVLCSEVKPFSGYINVSKSKFYLMADECPLWAKDEKLRYNDGDTKISDTIQISNEQLIRTVSVVTDDMYFDKVVLVYAKTTTK</sequence>
<accession>A3IUV0</accession>
<keyword evidence="2" id="KW-1185">Reference proteome</keyword>
<gene>
    <name evidence="1" type="ORF">CY0110_29279</name>
</gene>
<proteinExistence type="predicted"/>
<protein>
    <recommendedName>
        <fullName evidence="3">Lipocalin-like domain-containing protein</fullName>
    </recommendedName>
</protein>
<comment type="caution">
    <text evidence="1">The sequence shown here is derived from an EMBL/GenBank/DDBJ whole genome shotgun (WGS) entry which is preliminary data.</text>
</comment>
<dbReference type="OrthoDB" id="265728at2"/>
<dbReference type="AlphaFoldDB" id="A3IUV0"/>
<dbReference type="EMBL" id="AAXW01000037">
    <property type="protein sequence ID" value="EAZ89793.1"/>
    <property type="molecule type" value="Genomic_DNA"/>
</dbReference>
<reference evidence="1 2" key="1">
    <citation type="submission" date="2007-03" db="EMBL/GenBank/DDBJ databases">
        <authorList>
            <person name="Stal L."/>
            <person name="Ferriera S."/>
            <person name="Johnson J."/>
            <person name="Kravitz S."/>
            <person name="Beeson K."/>
            <person name="Sutton G."/>
            <person name="Rogers Y.-H."/>
            <person name="Friedman R."/>
            <person name="Frazier M."/>
            <person name="Venter J.C."/>
        </authorList>
    </citation>
    <scope>NUCLEOTIDE SEQUENCE [LARGE SCALE GENOMIC DNA]</scope>
    <source>
        <strain evidence="1 2">CCY0110</strain>
    </source>
</reference>
<dbReference type="RefSeq" id="WP_008277156.1">
    <property type="nucleotide sequence ID" value="NZ_AAXW01000037.1"/>
</dbReference>